<evidence type="ECO:0000259" key="1">
    <source>
        <dbReference type="Pfam" id="PF01593"/>
    </source>
</evidence>
<dbReference type="EMBL" id="JH603170">
    <property type="protein sequence ID" value="EIC20650.1"/>
    <property type="molecule type" value="Genomic_DNA"/>
</dbReference>
<reference evidence="3" key="1">
    <citation type="submission" date="2011-06" db="EMBL/GenBank/DDBJ databases">
        <authorList>
            <consortium name="US DOE Joint Genome Institute (JGI-PGF)"/>
            <person name="Lucas S."/>
            <person name="Han J."/>
            <person name="Lapidus A."/>
            <person name="Cheng J.-F."/>
            <person name="Goodwin L."/>
            <person name="Pitluck S."/>
            <person name="Peters L."/>
            <person name="Land M.L."/>
            <person name="Hauser L."/>
            <person name="Vogl K."/>
            <person name="Liu Z."/>
            <person name="Overmann J."/>
            <person name="Frigaard N.-U."/>
            <person name="Bryant D.A."/>
            <person name="Woyke T.J."/>
        </authorList>
    </citation>
    <scope>NUCLEOTIDE SEQUENCE [LARGE SCALE GENOMIC DNA]</scope>
    <source>
        <strain evidence="3">970</strain>
    </source>
</reference>
<sequence>MNQLTSSDVHSHIVIGGGISGLGAAFFASRAGTPSLVLEQDDRVGGCMNTRSFAGLEDFWVEAGSHSCFNSYGHLLTIMEEIGTLGQIQAKAKASYRLWRSSKRVSILSALHPLELIASLPRLRKLDKEALSVREYYGQGLGRKNYNDLFGPAFRSVICQTADDYPAAALFRKKPRRKDVLRSFTLPSGLAEIPQALAQSKGIEVRLGAVVDALSPDAGGYRIELTSGETLRAERVTLAVPPDVATRLLQQVAPAAARATGRIGVAEIDSLLLAFDRKDLNLPRMAGLISVDGPFLSAVSRDFLDHPRYRGFAFHFPGGRLEAEGQIAAACQALDVAPAKVAAVRHERNRLPSLRKGHWDLVVELDQALASASGSSMAVTGNWFLGVSIEDCLTRSHSEMTRLFGRF</sequence>
<dbReference type="Gene3D" id="3.50.50.60">
    <property type="entry name" value="FAD/NAD(P)-binding domain"/>
    <property type="match status" value="3"/>
</dbReference>
<dbReference type="InterPro" id="IPR002937">
    <property type="entry name" value="Amino_oxidase"/>
</dbReference>
<evidence type="ECO:0000313" key="3">
    <source>
        <dbReference type="Proteomes" id="UP000002964"/>
    </source>
</evidence>
<organism evidence="2 3">
    <name type="scientific">Thiorhodovibrio frisius</name>
    <dbReference type="NCBI Taxonomy" id="631362"/>
    <lineage>
        <taxon>Bacteria</taxon>
        <taxon>Pseudomonadati</taxon>
        <taxon>Pseudomonadota</taxon>
        <taxon>Gammaproteobacteria</taxon>
        <taxon>Chromatiales</taxon>
        <taxon>Chromatiaceae</taxon>
        <taxon>Thiorhodovibrio</taxon>
    </lineage>
</organism>
<gene>
    <name evidence="2" type="ORF">Thi970DRAFT_04304</name>
</gene>
<dbReference type="OrthoDB" id="9769600at2"/>
<dbReference type="InterPro" id="IPR050464">
    <property type="entry name" value="Zeta_carotene_desat/Oxidored"/>
</dbReference>
<dbReference type="SUPFAM" id="SSF51905">
    <property type="entry name" value="FAD/NAD(P)-binding domain"/>
    <property type="match status" value="1"/>
</dbReference>
<dbReference type="AlphaFoldDB" id="H8Z600"/>
<evidence type="ECO:0000313" key="2">
    <source>
        <dbReference type="EMBL" id="EIC20650.1"/>
    </source>
</evidence>
<dbReference type="GO" id="GO:0016491">
    <property type="term" value="F:oxidoreductase activity"/>
    <property type="evidence" value="ECO:0007669"/>
    <property type="project" value="InterPro"/>
</dbReference>
<dbReference type="STRING" id="631362.Thi970DRAFT_04304"/>
<dbReference type="eggNOG" id="COG1232">
    <property type="taxonomic scope" value="Bacteria"/>
</dbReference>
<dbReference type="HOGENOM" id="CLU_693879_0_0_6"/>
<feature type="domain" description="Amine oxidase" evidence="1">
    <location>
        <begin position="19"/>
        <end position="279"/>
    </location>
</feature>
<dbReference type="RefSeq" id="WP_009151053.1">
    <property type="nucleotide sequence ID" value="NZ_CP121471.1"/>
</dbReference>
<dbReference type="InterPro" id="IPR036188">
    <property type="entry name" value="FAD/NAD-bd_sf"/>
</dbReference>
<reference evidence="2 3" key="2">
    <citation type="submission" date="2011-11" db="EMBL/GenBank/DDBJ databases">
        <authorList>
            <consortium name="US DOE Joint Genome Institute"/>
            <person name="Lucas S."/>
            <person name="Han J."/>
            <person name="Lapidus A."/>
            <person name="Cheng J.-F."/>
            <person name="Goodwin L."/>
            <person name="Pitluck S."/>
            <person name="Peters L."/>
            <person name="Ovchinnikova G."/>
            <person name="Zhang X."/>
            <person name="Detter J.C."/>
            <person name="Han C."/>
            <person name="Tapia R."/>
            <person name="Land M."/>
            <person name="Hauser L."/>
            <person name="Kyrpides N."/>
            <person name="Ivanova N."/>
            <person name="Pagani I."/>
            <person name="Vogl K."/>
            <person name="Liu Z."/>
            <person name="Overmann J."/>
            <person name="Frigaard N.-U."/>
            <person name="Bryant D."/>
            <person name="Woyke T."/>
        </authorList>
    </citation>
    <scope>NUCLEOTIDE SEQUENCE [LARGE SCALE GENOMIC DNA]</scope>
    <source>
        <strain evidence="2 3">970</strain>
    </source>
</reference>
<dbReference type="PANTHER" id="PTHR42923:SF3">
    <property type="entry name" value="PROTOPORPHYRINOGEN OXIDASE"/>
    <property type="match status" value="1"/>
</dbReference>
<accession>H8Z600</accession>
<proteinExistence type="predicted"/>
<dbReference type="Pfam" id="PF01593">
    <property type="entry name" value="Amino_oxidase"/>
    <property type="match status" value="1"/>
</dbReference>
<keyword evidence="3" id="KW-1185">Reference proteome</keyword>
<name>H8Z600_9GAMM</name>
<dbReference type="Proteomes" id="UP000002964">
    <property type="component" value="Unassembled WGS sequence"/>
</dbReference>
<dbReference type="PANTHER" id="PTHR42923">
    <property type="entry name" value="PROTOPORPHYRINOGEN OXIDASE"/>
    <property type="match status" value="1"/>
</dbReference>
<protein>
    <submittedName>
        <fullName evidence="2">Protoporphyrinogen oxidase</fullName>
    </submittedName>
</protein>